<feature type="transmembrane region" description="Helical" evidence="1">
    <location>
        <begin position="283"/>
        <end position="302"/>
    </location>
</feature>
<feature type="transmembrane region" description="Helical" evidence="1">
    <location>
        <begin position="108"/>
        <end position="129"/>
    </location>
</feature>
<evidence type="ECO:0000313" key="2">
    <source>
        <dbReference type="EMBL" id="CAA9441409.1"/>
    </source>
</evidence>
<keyword evidence="1" id="KW-1133">Transmembrane helix</keyword>
<feature type="transmembrane region" description="Helical" evidence="1">
    <location>
        <begin position="161"/>
        <end position="183"/>
    </location>
</feature>
<feature type="transmembrane region" description="Helical" evidence="1">
    <location>
        <begin position="136"/>
        <end position="155"/>
    </location>
</feature>
<feature type="transmembrane region" description="Helical" evidence="1">
    <location>
        <begin position="232"/>
        <end position="256"/>
    </location>
</feature>
<proteinExistence type="predicted"/>
<feature type="transmembrane region" description="Helical" evidence="1">
    <location>
        <begin position="355"/>
        <end position="375"/>
    </location>
</feature>
<gene>
    <name evidence="2" type="ORF">AVDCRST_MAG51-3316</name>
</gene>
<keyword evidence="1" id="KW-0472">Membrane</keyword>
<feature type="transmembrane region" description="Helical" evidence="1">
    <location>
        <begin position="195"/>
        <end position="220"/>
    </location>
</feature>
<dbReference type="EMBL" id="CADCUX010000716">
    <property type="protein sequence ID" value="CAA9441409.1"/>
    <property type="molecule type" value="Genomic_DNA"/>
</dbReference>
<name>A0A6J4QE70_9BURK</name>
<accession>A0A6J4QE70</accession>
<protein>
    <recommendedName>
        <fullName evidence="3">Glycosyltransferase RgtA/B/C/D-like domain-containing protein</fullName>
    </recommendedName>
</protein>
<dbReference type="AlphaFoldDB" id="A0A6J4QE70"/>
<evidence type="ECO:0008006" key="3">
    <source>
        <dbReference type="Google" id="ProtNLM"/>
    </source>
</evidence>
<feature type="transmembrane region" description="Helical" evidence="1">
    <location>
        <begin position="329"/>
        <end position="349"/>
    </location>
</feature>
<feature type="transmembrane region" description="Helical" evidence="1">
    <location>
        <begin position="28"/>
        <end position="46"/>
    </location>
</feature>
<reference evidence="2" key="1">
    <citation type="submission" date="2020-02" db="EMBL/GenBank/DDBJ databases">
        <authorList>
            <person name="Meier V. D."/>
        </authorList>
    </citation>
    <scope>NUCLEOTIDE SEQUENCE</scope>
    <source>
        <strain evidence="2">AVDCRST_MAG51</strain>
    </source>
</reference>
<keyword evidence="1" id="KW-0812">Transmembrane</keyword>
<evidence type="ECO:0000256" key="1">
    <source>
        <dbReference type="SAM" id="Phobius"/>
    </source>
</evidence>
<organism evidence="2">
    <name type="scientific">uncultured Ramlibacter sp</name>
    <dbReference type="NCBI Taxonomy" id="260755"/>
    <lineage>
        <taxon>Bacteria</taxon>
        <taxon>Pseudomonadati</taxon>
        <taxon>Pseudomonadota</taxon>
        <taxon>Betaproteobacteria</taxon>
        <taxon>Burkholderiales</taxon>
        <taxon>Comamonadaceae</taxon>
        <taxon>Ramlibacter</taxon>
        <taxon>environmental samples</taxon>
    </lineage>
</organism>
<sequence length="570" mass="62288">MLSWPRFSSAFDFAQAARTATLTRVDTVILLASLGAVLGIRLQLLLGTDFPINDGALFLAFVEAIAREFPHLPATVAYNGDTIPFAYPPLSFWLGAAGVRLGLPALDIVHAAPILMNMVYVLLFAVLLLRTGHSHLFAAVAVLVFGTTFRSYQWLVMGGGLSRGLGSLFLLLTLLALLPPGLWRDKGWAWRRLVVAGLCIGGTLLSHLEWGMLATFSALVGLALARPRFRDWFIGAAVMGAVAFALVAPWFVWVVLEHGMAPFEAASKTSAWRLRVLPEGARMVMRNAANLLPFALLGIVLVLRSRDVFWLVFTLASALLIPRSGETPLVLGIGVLAATGLLGAITAAGRSRSRWARPAALTLVIAGVLLTALRVQGALKRDERFVALPRDENFVALSREVRGAMAWVAEHQPGRRFAVLREAPWYYNASAEWFPVLARSVSTTTVQGREWLPDLSFDRMYLAVEALNNSTTCEELDGSLAMLQPSDLVWVEGIDLDARAAALAAERERKGLLYRLDNLGRRLRGEQRPDPRQGKAGALRGSGTAAGCFDAWGWQEVHANARVRIFQPRR</sequence>